<dbReference type="Proteomes" id="UP001341840">
    <property type="component" value="Unassembled WGS sequence"/>
</dbReference>
<proteinExistence type="predicted"/>
<gene>
    <name evidence="1" type="ORF">PIB30_068276</name>
</gene>
<protein>
    <submittedName>
        <fullName evidence="1">Uncharacterized protein</fullName>
    </submittedName>
</protein>
<dbReference type="EMBL" id="JASCZI010000729">
    <property type="protein sequence ID" value="MED6113162.1"/>
    <property type="molecule type" value="Genomic_DNA"/>
</dbReference>
<reference evidence="1 2" key="1">
    <citation type="journal article" date="2023" name="Plants (Basel)">
        <title>Bridging the Gap: Combining Genomics and Transcriptomics Approaches to Understand Stylosanthes scabra, an Orphan Legume from the Brazilian Caatinga.</title>
        <authorList>
            <person name="Ferreira-Neto J.R.C."/>
            <person name="da Silva M.D."/>
            <person name="Binneck E."/>
            <person name="de Melo N.F."/>
            <person name="da Silva R.H."/>
            <person name="de Melo A.L.T.M."/>
            <person name="Pandolfi V."/>
            <person name="Bustamante F.O."/>
            <person name="Brasileiro-Vidal A.C."/>
            <person name="Benko-Iseppon A.M."/>
        </authorList>
    </citation>
    <scope>NUCLEOTIDE SEQUENCE [LARGE SCALE GENOMIC DNA]</scope>
    <source>
        <tissue evidence="1">Leaves</tissue>
    </source>
</reference>
<comment type="caution">
    <text evidence="1">The sequence shown here is derived from an EMBL/GenBank/DDBJ whole genome shotgun (WGS) entry which is preliminary data.</text>
</comment>
<organism evidence="1 2">
    <name type="scientific">Stylosanthes scabra</name>
    <dbReference type="NCBI Taxonomy" id="79078"/>
    <lineage>
        <taxon>Eukaryota</taxon>
        <taxon>Viridiplantae</taxon>
        <taxon>Streptophyta</taxon>
        <taxon>Embryophyta</taxon>
        <taxon>Tracheophyta</taxon>
        <taxon>Spermatophyta</taxon>
        <taxon>Magnoliopsida</taxon>
        <taxon>eudicotyledons</taxon>
        <taxon>Gunneridae</taxon>
        <taxon>Pentapetalae</taxon>
        <taxon>rosids</taxon>
        <taxon>fabids</taxon>
        <taxon>Fabales</taxon>
        <taxon>Fabaceae</taxon>
        <taxon>Papilionoideae</taxon>
        <taxon>50 kb inversion clade</taxon>
        <taxon>dalbergioids sensu lato</taxon>
        <taxon>Dalbergieae</taxon>
        <taxon>Pterocarpus clade</taxon>
        <taxon>Stylosanthes</taxon>
    </lineage>
</organism>
<keyword evidence="2" id="KW-1185">Reference proteome</keyword>
<evidence type="ECO:0000313" key="1">
    <source>
        <dbReference type="EMBL" id="MED6113162.1"/>
    </source>
</evidence>
<accession>A0ABU6QMD5</accession>
<sequence length="95" mass="10699">RLGTTPSLSFPSFEAKVPCIPDDYSDFPTPPLYFELEETPMLSIFVKTRAFDFIGKKRKSNFKNLVQHHIAQNANVLVLGWSLSPHGHPGNITDK</sequence>
<evidence type="ECO:0000313" key="2">
    <source>
        <dbReference type="Proteomes" id="UP001341840"/>
    </source>
</evidence>
<name>A0ABU6QMD5_9FABA</name>
<feature type="non-terminal residue" evidence="1">
    <location>
        <position position="1"/>
    </location>
</feature>